<feature type="compositionally biased region" description="Acidic residues" evidence="2">
    <location>
        <begin position="1361"/>
        <end position="1375"/>
    </location>
</feature>
<proteinExistence type="predicted"/>
<feature type="non-terminal residue" evidence="4">
    <location>
        <position position="1487"/>
    </location>
</feature>
<dbReference type="Pfam" id="PF22069">
    <property type="entry name" value="Androglobin_IV"/>
    <property type="match status" value="1"/>
</dbReference>
<feature type="domain" description="Globin" evidence="3">
    <location>
        <begin position="729"/>
        <end position="928"/>
    </location>
</feature>
<dbReference type="CDD" id="cd22307">
    <property type="entry name" value="Adgb_C_mid-like"/>
    <property type="match status" value="1"/>
</dbReference>
<feature type="region of interest" description="Disordered" evidence="2">
    <location>
        <begin position="1361"/>
        <end position="1386"/>
    </location>
</feature>
<dbReference type="OrthoDB" id="9374162at2759"/>
<feature type="coiled-coil region" evidence="1">
    <location>
        <begin position="638"/>
        <end position="671"/>
    </location>
</feature>
<dbReference type="EMBL" id="CAACVG010014107">
    <property type="protein sequence ID" value="VEN62757.1"/>
    <property type="molecule type" value="Genomic_DNA"/>
</dbReference>
<accession>A0A653DRW3</accession>
<feature type="region of interest" description="Disordered" evidence="2">
    <location>
        <begin position="237"/>
        <end position="260"/>
    </location>
</feature>
<evidence type="ECO:0000256" key="2">
    <source>
        <dbReference type="SAM" id="MobiDB-lite"/>
    </source>
</evidence>
<evidence type="ECO:0000313" key="4">
    <source>
        <dbReference type="EMBL" id="VEN62757.1"/>
    </source>
</evidence>
<feature type="compositionally biased region" description="Low complexity" evidence="2">
    <location>
        <begin position="237"/>
        <end position="254"/>
    </location>
</feature>
<keyword evidence="1" id="KW-0175">Coiled coil</keyword>
<dbReference type="InterPro" id="IPR053033">
    <property type="entry name" value="Androglobin-like"/>
</dbReference>
<dbReference type="PANTHER" id="PTHR46298">
    <property type="entry name" value="ANDROGLOBIN"/>
    <property type="match status" value="1"/>
</dbReference>
<dbReference type="InterPro" id="IPR054094">
    <property type="entry name" value="Androglobin_IV"/>
</dbReference>
<dbReference type="InterPro" id="IPR038765">
    <property type="entry name" value="Papain-like_cys_pep_sf"/>
</dbReference>
<feature type="region of interest" description="Disordered" evidence="2">
    <location>
        <begin position="453"/>
        <end position="507"/>
    </location>
</feature>
<evidence type="ECO:0000313" key="5">
    <source>
        <dbReference type="Proteomes" id="UP000410492"/>
    </source>
</evidence>
<feature type="region of interest" description="Disordered" evidence="2">
    <location>
        <begin position="1136"/>
        <end position="1160"/>
    </location>
</feature>
<name>A0A653DRW3_CALMS</name>
<feature type="compositionally biased region" description="Basic and acidic residues" evidence="2">
    <location>
        <begin position="475"/>
        <end position="498"/>
    </location>
</feature>
<dbReference type="SUPFAM" id="SSF54001">
    <property type="entry name" value="Cysteine proteinases"/>
    <property type="match status" value="1"/>
</dbReference>
<feature type="compositionally biased region" description="Basic residues" evidence="2">
    <location>
        <begin position="1142"/>
        <end position="1152"/>
    </location>
</feature>
<sequence length="1487" mass="173944">MSKVKSKDHKSRSQAATSGTRNTTVSLETTYPEPANPVGLPFQEWTDEFINSEKWDAAGSTDLFKDPQPVQLPNGFKYTKWQRVQEAFPDTEIVIFKHLEGFPDLRSESDAILHSEFVKQFISSIETLIYLGNCSKLSVEYQSPSFLTSTEKKPWRPWFHIYSKCKAGKTSEHNPVVNKAGKYVVRLYWLGTWRRVIVDDFIPMLDKKVMLPSLPLPAEKPDSENYRTTSIHFEDFSAPAQPKTPKSPKSTKSSKASKEMKNDWPTVQIWPFLLSKALMKIASLTWTREQEVVDFDIVECLTGYVPLKIYTCSYDFDGVWKVCWDHCEHFDYIEEAKKPEKGKKSPRDAKKKDAKSKEEPSAHKEKPSVKKLDCYMFASFREKTSGQNHHFLIDMVRDKPLIKPSKPEDFPLWKRYRWIEWAANKGLINPTEPPLPIRCFKVVDSFKEKYYTPPPVFQETPEAKVDGTETATQSARDEDDARSKADSQKTSKTKDSKGSGKSKKKAEPQFPDPTFWIDLEQVYEQMNYLIIYVKPSTAAVRIRVSDMTANHVMKDIRFHYFNGISECLGFAWKEIIQPKVISCYRNEPIFIISESTSDIQIVMHLSQTGYVEAMSEEVLLTEWTAAIEESSSECGLCLDTLLARVKAYKAKNQTKEEVKKAEENVENFVDHYCPFCSFVLGDMKWYKENQDTYLKLVTTYGSKSTVLHKKPGRYLFRLWILSESPYVLQILSNNPVIAGSWQEIVHLMSEESKVFLDNCEQYVSRFDNLIRSFGKPEFGSQLLALRTFTKPDCPLTKNESNIIHNQFFQELYNLAASRLSKQDADLLKILFLAWAFPARRIDSKESLQFCYNLFEEEKEFVPIMQKSAQLIQAFFLKVYNRSNYKKLYPSSKHHKKVLDGLKHLSQALFSKENMIQTATYLYRSVLYSEAMNKICQKYSFYEDLWNVVTLHWFPDTIKVPEQEWFLICRQTFYINNSSLDVRISLFLEIDKYTARIIDNDDQKYVRFYSNRIAAGRYIGNTNGYTLLCYGWSTTPKIASYKLCFIVKKEPNENISFDRTPNKVCVLSANYIPNANNRICRYIFKQTSEHVLLTVRLTVSYNEVKLRLILQDEEKIIAEETGQQNVLIPLAILGASGRSSKSSSRKRFSRRKTTSSTDTAIKGSLTNDNSKDFFIEAYVLGDTWPLDVNEWKVVRNLRSQMQFRPPEYERMNVRNSALQYPNWSLEIIYNNLATIRKDTTREEQIRDMKAEWYELDPDRYDVSQEYREKYLEEHLEPNLNLTDELLQERHLIPEVFDKEILPPYDITQYMKDESEEEIEDMGYEFSRYKGEGGSFDDEELFGIFGVRQPELMLYEETEEGLEYEEHDTEYENDTEAESNQPVEKERTRKVKVYKSPEDLEMDYQRELQRIEEYERYHQDMQTALEEHIDKHFYRLNNVGEWFQDCKAQSADQMMEGWYLRQQYVNNIMEEIAKRNAKDKKEKGKGKKG</sequence>
<feature type="compositionally biased region" description="Polar residues" evidence="2">
    <location>
        <begin position="13"/>
        <end position="29"/>
    </location>
</feature>
<organism evidence="4 5">
    <name type="scientific">Callosobruchus maculatus</name>
    <name type="common">Southern cowpea weevil</name>
    <name type="synonym">Pulse bruchid</name>
    <dbReference type="NCBI Taxonomy" id="64391"/>
    <lineage>
        <taxon>Eukaryota</taxon>
        <taxon>Metazoa</taxon>
        <taxon>Ecdysozoa</taxon>
        <taxon>Arthropoda</taxon>
        <taxon>Hexapoda</taxon>
        <taxon>Insecta</taxon>
        <taxon>Pterygota</taxon>
        <taxon>Neoptera</taxon>
        <taxon>Endopterygota</taxon>
        <taxon>Coleoptera</taxon>
        <taxon>Polyphaga</taxon>
        <taxon>Cucujiformia</taxon>
        <taxon>Chrysomeloidea</taxon>
        <taxon>Chrysomelidae</taxon>
        <taxon>Bruchinae</taxon>
        <taxon>Bruchini</taxon>
        <taxon>Callosobruchus</taxon>
    </lineage>
</organism>
<feature type="region of interest" description="Disordered" evidence="2">
    <location>
        <begin position="1"/>
        <end position="39"/>
    </location>
</feature>
<dbReference type="PROSITE" id="PS52042">
    <property type="entry name" value="GLOBIN_CP_ADGB"/>
    <property type="match status" value="1"/>
</dbReference>
<evidence type="ECO:0000259" key="3">
    <source>
        <dbReference type="PROSITE" id="PS52042"/>
    </source>
</evidence>
<evidence type="ECO:0000256" key="1">
    <source>
        <dbReference type="SAM" id="Coils"/>
    </source>
</evidence>
<dbReference type="Proteomes" id="UP000410492">
    <property type="component" value="Unassembled WGS sequence"/>
</dbReference>
<feature type="compositionally biased region" description="Basic residues" evidence="2">
    <location>
        <begin position="1"/>
        <end position="12"/>
    </location>
</feature>
<dbReference type="PANTHER" id="PTHR46298:SF1">
    <property type="entry name" value="ANDROGLOBIN"/>
    <property type="match status" value="1"/>
</dbReference>
<dbReference type="InterPro" id="IPR057249">
    <property type="entry name" value="Globin_CP_ADGB"/>
</dbReference>
<gene>
    <name evidence="4" type="ORF">CALMAC_LOCUS19777</name>
</gene>
<feature type="region of interest" description="Disordered" evidence="2">
    <location>
        <begin position="338"/>
        <end position="366"/>
    </location>
</feature>
<reference evidence="4 5" key="1">
    <citation type="submission" date="2019-01" db="EMBL/GenBank/DDBJ databases">
        <authorList>
            <person name="Sayadi A."/>
        </authorList>
    </citation>
    <scope>NUCLEOTIDE SEQUENCE [LARGE SCALE GENOMIC DNA]</scope>
</reference>
<protein>
    <recommendedName>
        <fullName evidence="3">Globin domain-containing protein</fullName>
    </recommendedName>
</protein>
<keyword evidence="5" id="KW-1185">Reference proteome</keyword>